<keyword evidence="4" id="KW-1185">Reference proteome</keyword>
<keyword evidence="1" id="KW-0812">Transmembrane</keyword>
<dbReference type="OrthoDB" id="612216at2759"/>
<keyword evidence="1" id="KW-0472">Membrane</keyword>
<sequence>MHCITNDNLDKWINIIIRCNVMELDLEYLPERFELFSCTTLVILKLNLLEYDDGAERVHCFAALELPESVYLPRLKSLHLESLMFRRTEFMEKLFLSCPVLETLVIINCELDRRYGVVICSGQLKHLEIERLYAYSYCNGKITVSAPNLETLRCKVDVLNEYGMENLSALVKADIGMEERYIKVLSKVWKRKYAKEMIKFLGALSNAKFLSLSALLLEVLGYFIMLYVEKDFSRPTVDGVICIDSVGAVQQALDKD</sequence>
<dbReference type="InterPro" id="IPR050232">
    <property type="entry name" value="FBL13/AtMIF1-like"/>
</dbReference>
<organism evidence="3 4">
    <name type="scientific">Coptis chinensis</name>
    <dbReference type="NCBI Taxonomy" id="261450"/>
    <lineage>
        <taxon>Eukaryota</taxon>
        <taxon>Viridiplantae</taxon>
        <taxon>Streptophyta</taxon>
        <taxon>Embryophyta</taxon>
        <taxon>Tracheophyta</taxon>
        <taxon>Spermatophyta</taxon>
        <taxon>Magnoliopsida</taxon>
        <taxon>Ranunculales</taxon>
        <taxon>Ranunculaceae</taxon>
        <taxon>Coptidoideae</taxon>
        <taxon>Coptis</taxon>
    </lineage>
</organism>
<proteinExistence type="predicted"/>
<keyword evidence="1" id="KW-1133">Transmembrane helix</keyword>
<evidence type="ECO:0000313" key="3">
    <source>
        <dbReference type="EMBL" id="KAF9613144.1"/>
    </source>
</evidence>
<dbReference type="PANTHER" id="PTHR31900">
    <property type="entry name" value="F-BOX/RNI SUPERFAMILY PROTEIN-RELATED"/>
    <property type="match status" value="1"/>
</dbReference>
<protein>
    <recommendedName>
        <fullName evidence="2">F-box/LRR-repeat protein 15/At3g58940/PEG3-like LRR domain-containing protein</fullName>
    </recommendedName>
</protein>
<dbReference type="Gene3D" id="3.80.10.10">
    <property type="entry name" value="Ribonuclease Inhibitor"/>
    <property type="match status" value="1"/>
</dbReference>
<dbReference type="Pfam" id="PF24758">
    <property type="entry name" value="LRR_At5g56370"/>
    <property type="match status" value="1"/>
</dbReference>
<dbReference type="InterPro" id="IPR032675">
    <property type="entry name" value="LRR_dom_sf"/>
</dbReference>
<dbReference type="AlphaFoldDB" id="A0A835IA73"/>
<evidence type="ECO:0000313" key="4">
    <source>
        <dbReference type="Proteomes" id="UP000631114"/>
    </source>
</evidence>
<name>A0A835IA73_9MAGN</name>
<gene>
    <name evidence="3" type="ORF">IFM89_005715</name>
</gene>
<reference evidence="3 4" key="1">
    <citation type="submission" date="2020-10" db="EMBL/GenBank/DDBJ databases">
        <title>The Coptis chinensis genome and diversification of protoberbering-type alkaloids.</title>
        <authorList>
            <person name="Wang B."/>
            <person name="Shu S."/>
            <person name="Song C."/>
            <person name="Liu Y."/>
        </authorList>
    </citation>
    <scope>NUCLEOTIDE SEQUENCE [LARGE SCALE GENOMIC DNA]</scope>
    <source>
        <strain evidence="3">HL-2020</strain>
        <tissue evidence="3">Leaf</tissue>
    </source>
</reference>
<dbReference type="InterPro" id="IPR055411">
    <property type="entry name" value="LRR_FXL15/At3g58940/PEG3-like"/>
</dbReference>
<feature type="domain" description="F-box/LRR-repeat protein 15/At3g58940/PEG3-like LRR" evidence="2">
    <location>
        <begin position="9"/>
        <end position="156"/>
    </location>
</feature>
<dbReference type="SUPFAM" id="SSF52047">
    <property type="entry name" value="RNI-like"/>
    <property type="match status" value="1"/>
</dbReference>
<evidence type="ECO:0000259" key="2">
    <source>
        <dbReference type="Pfam" id="PF24758"/>
    </source>
</evidence>
<accession>A0A835IA73</accession>
<feature type="transmembrane region" description="Helical" evidence="1">
    <location>
        <begin position="209"/>
        <end position="228"/>
    </location>
</feature>
<dbReference type="Proteomes" id="UP000631114">
    <property type="component" value="Unassembled WGS sequence"/>
</dbReference>
<dbReference type="EMBL" id="JADFTS010000003">
    <property type="protein sequence ID" value="KAF9613144.1"/>
    <property type="molecule type" value="Genomic_DNA"/>
</dbReference>
<evidence type="ECO:0000256" key="1">
    <source>
        <dbReference type="SAM" id="Phobius"/>
    </source>
</evidence>
<dbReference type="PANTHER" id="PTHR31900:SF30">
    <property type="entry name" value="SUPERFAMILY PROTEIN, PUTATIVE-RELATED"/>
    <property type="match status" value="1"/>
</dbReference>
<comment type="caution">
    <text evidence="3">The sequence shown here is derived from an EMBL/GenBank/DDBJ whole genome shotgun (WGS) entry which is preliminary data.</text>
</comment>